<sequence>STLSNALTKTEKVNDRDVSPVNYSDMEYNSLEEHEKEDWIEERKEQVLACMSELRRYYHQDYREVYKCGVFNPNSRRVIPHKKKFLENRNTLYKINNREGLL</sequence>
<reference evidence="2" key="1">
    <citation type="submission" date="2021-06" db="EMBL/GenBank/DDBJ databases">
        <authorList>
            <person name="Kallberg Y."/>
            <person name="Tangrot J."/>
            <person name="Rosling A."/>
        </authorList>
    </citation>
    <scope>NUCLEOTIDE SEQUENCE</scope>
    <source>
        <strain evidence="2">CL551</strain>
    </source>
</reference>
<dbReference type="Proteomes" id="UP000789342">
    <property type="component" value="Unassembled WGS sequence"/>
</dbReference>
<organism evidence="2 3">
    <name type="scientific">Acaulospora morrowiae</name>
    <dbReference type="NCBI Taxonomy" id="94023"/>
    <lineage>
        <taxon>Eukaryota</taxon>
        <taxon>Fungi</taxon>
        <taxon>Fungi incertae sedis</taxon>
        <taxon>Mucoromycota</taxon>
        <taxon>Glomeromycotina</taxon>
        <taxon>Glomeromycetes</taxon>
        <taxon>Diversisporales</taxon>
        <taxon>Acaulosporaceae</taxon>
        <taxon>Acaulospora</taxon>
    </lineage>
</organism>
<proteinExistence type="predicted"/>
<evidence type="ECO:0000313" key="2">
    <source>
        <dbReference type="EMBL" id="CAG8739775.1"/>
    </source>
</evidence>
<accession>A0A9N9IMU8</accession>
<feature type="compositionally biased region" description="Basic and acidic residues" evidence="1">
    <location>
        <begin position="9"/>
        <end position="18"/>
    </location>
</feature>
<evidence type="ECO:0000256" key="1">
    <source>
        <dbReference type="SAM" id="MobiDB-lite"/>
    </source>
</evidence>
<feature type="non-terminal residue" evidence="2">
    <location>
        <position position="1"/>
    </location>
</feature>
<name>A0A9N9IMU8_9GLOM</name>
<evidence type="ECO:0000313" key="3">
    <source>
        <dbReference type="Proteomes" id="UP000789342"/>
    </source>
</evidence>
<comment type="caution">
    <text evidence="2">The sequence shown here is derived from an EMBL/GenBank/DDBJ whole genome shotgun (WGS) entry which is preliminary data.</text>
</comment>
<dbReference type="AlphaFoldDB" id="A0A9N9IMU8"/>
<dbReference type="EMBL" id="CAJVPV010029967">
    <property type="protein sequence ID" value="CAG8739775.1"/>
    <property type="molecule type" value="Genomic_DNA"/>
</dbReference>
<dbReference type="OrthoDB" id="2322499at2759"/>
<protein>
    <submittedName>
        <fullName evidence="2">6216_t:CDS:1</fullName>
    </submittedName>
</protein>
<feature type="region of interest" description="Disordered" evidence="1">
    <location>
        <begin position="1"/>
        <end position="21"/>
    </location>
</feature>
<keyword evidence="3" id="KW-1185">Reference proteome</keyword>
<gene>
    <name evidence="2" type="ORF">AMORRO_LOCUS14632</name>
</gene>